<reference evidence="3 4" key="1">
    <citation type="submission" date="2023-08" db="EMBL/GenBank/DDBJ databases">
        <title>Annotated Genome Sequence of Vanrija albida AlHP1.</title>
        <authorList>
            <person name="Herzog R."/>
        </authorList>
    </citation>
    <scope>NUCLEOTIDE SEQUENCE [LARGE SCALE GENOMIC DNA]</scope>
    <source>
        <strain evidence="3 4">AlHP1</strain>
    </source>
</reference>
<dbReference type="Pfam" id="PF00010">
    <property type="entry name" value="HLH"/>
    <property type="match status" value="1"/>
</dbReference>
<evidence type="ECO:0000259" key="2">
    <source>
        <dbReference type="PROSITE" id="PS50888"/>
    </source>
</evidence>
<dbReference type="PANTHER" id="PTHR46266">
    <property type="entry name" value="TRANSCRIPTION FACTOR TT8"/>
    <property type="match status" value="1"/>
</dbReference>
<protein>
    <recommendedName>
        <fullName evidence="2">BHLH domain-containing protein</fullName>
    </recommendedName>
</protein>
<feature type="region of interest" description="Disordered" evidence="1">
    <location>
        <begin position="246"/>
        <end position="481"/>
    </location>
</feature>
<dbReference type="GeneID" id="95985331"/>
<feature type="domain" description="BHLH" evidence="2">
    <location>
        <begin position="185"/>
        <end position="242"/>
    </location>
</feature>
<keyword evidence="4" id="KW-1185">Reference proteome</keyword>
<feature type="region of interest" description="Disordered" evidence="1">
    <location>
        <begin position="544"/>
        <end position="563"/>
    </location>
</feature>
<feature type="compositionally biased region" description="Low complexity" evidence="1">
    <location>
        <begin position="409"/>
        <end position="427"/>
    </location>
</feature>
<evidence type="ECO:0000256" key="1">
    <source>
        <dbReference type="SAM" id="MobiDB-lite"/>
    </source>
</evidence>
<dbReference type="SUPFAM" id="SSF47459">
    <property type="entry name" value="HLH, helix-loop-helix DNA-binding domain"/>
    <property type="match status" value="1"/>
</dbReference>
<comment type="caution">
    <text evidence="3">The sequence shown here is derived from an EMBL/GenBank/DDBJ whole genome shotgun (WGS) entry which is preliminary data.</text>
</comment>
<evidence type="ECO:0000313" key="3">
    <source>
        <dbReference type="EMBL" id="KAL1410282.1"/>
    </source>
</evidence>
<sequence length="563" mass="59597">MAWVQSPVAPASTSTSVSVSVSPTSPTFGLHSLSLTVPTSLSAHLAPPPGHSHSHGHGHQRYHSPQQQHSHLPPQQQHRAPRPPSSVVYASMAPPPVPMSSNRKRKSYTDVRSSASPAPESSASPSSHAEEGDSEYDPSRLQNAQRAPVRAKRAIQAKPAAAPAAPPAQAQKIGPGGRPMSREQLRKANHSLIERRRREKINAALSDLREMVPGLGGEGAGGKGGEFKLEVLERTVEHMRELKAQVEDMQTRLEGLPSAPRTYKKRRPSDDDVDMDELDDSPPRRPAHTPIQPHGGSYAARKAPASSTPPSPSVTPPLHHTTVLSSPDPNETEPEFDLPPPLAMASKRVSHDDTSSSARTASPHPPSIASLLASSAQSQRSSAAPAHNRQSAGPSPNIYLPFPTPSPTSPFLTYHPSSASTASSATGPPEPSPFMAPLQNISLFGGALDSNASPYEGPASGKQPSPPDLVMPPPSTANGRDMAPEEAANLLLAISSPDTLHPTRTGTTPLMSAVSGRSRALENEDFTLDGGVATATHARATVKVEHGQKYRPQGKTARDILRM</sequence>
<dbReference type="InterPro" id="IPR011598">
    <property type="entry name" value="bHLH_dom"/>
</dbReference>
<feature type="compositionally biased region" description="Basic and acidic residues" evidence="1">
    <location>
        <begin position="180"/>
        <end position="196"/>
    </location>
</feature>
<dbReference type="InterPro" id="IPR036638">
    <property type="entry name" value="HLH_DNA-bd_sf"/>
</dbReference>
<dbReference type="PROSITE" id="PS50888">
    <property type="entry name" value="BHLH"/>
    <property type="match status" value="1"/>
</dbReference>
<feature type="compositionally biased region" description="Low complexity" evidence="1">
    <location>
        <begin position="367"/>
        <end position="387"/>
    </location>
</feature>
<feature type="compositionally biased region" description="Low complexity" evidence="1">
    <location>
        <begin position="113"/>
        <end position="127"/>
    </location>
</feature>
<gene>
    <name evidence="3" type="ORF">Q8F55_004288</name>
</gene>
<feature type="compositionally biased region" description="Low complexity" evidence="1">
    <location>
        <begin position="63"/>
        <end position="78"/>
    </location>
</feature>
<feature type="compositionally biased region" description="Pro residues" evidence="1">
    <location>
        <begin position="464"/>
        <end position="475"/>
    </location>
</feature>
<accession>A0ABR3Q6Z5</accession>
<dbReference type="Gene3D" id="4.10.280.10">
    <property type="entry name" value="Helix-loop-helix DNA-binding domain"/>
    <property type="match status" value="1"/>
</dbReference>
<feature type="compositionally biased region" description="Low complexity" evidence="1">
    <location>
        <begin position="1"/>
        <end position="27"/>
    </location>
</feature>
<dbReference type="Proteomes" id="UP001565368">
    <property type="component" value="Unassembled WGS sequence"/>
</dbReference>
<dbReference type="RefSeq" id="XP_069210226.1">
    <property type="nucleotide sequence ID" value="XM_069352808.1"/>
</dbReference>
<feature type="compositionally biased region" description="Acidic residues" evidence="1">
    <location>
        <begin position="271"/>
        <end position="280"/>
    </location>
</feature>
<feature type="compositionally biased region" description="Low complexity" evidence="1">
    <location>
        <begin position="156"/>
        <end position="173"/>
    </location>
</feature>
<organism evidence="3 4">
    <name type="scientific">Vanrija albida</name>
    <dbReference type="NCBI Taxonomy" id="181172"/>
    <lineage>
        <taxon>Eukaryota</taxon>
        <taxon>Fungi</taxon>
        <taxon>Dikarya</taxon>
        <taxon>Basidiomycota</taxon>
        <taxon>Agaricomycotina</taxon>
        <taxon>Tremellomycetes</taxon>
        <taxon>Trichosporonales</taxon>
        <taxon>Trichosporonaceae</taxon>
        <taxon>Vanrija</taxon>
    </lineage>
</organism>
<dbReference type="EMBL" id="JBBXJM010000003">
    <property type="protein sequence ID" value="KAL1410282.1"/>
    <property type="molecule type" value="Genomic_DNA"/>
</dbReference>
<feature type="region of interest" description="Disordered" evidence="1">
    <location>
        <begin position="1"/>
        <end position="197"/>
    </location>
</feature>
<evidence type="ECO:0000313" key="4">
    <source>
        <dbReference type="Proteomes" id="UP001565368"/>
    </source>
</evidence>
<name>A0ABR3Q6Z5_9TREE</name>
<proteinExistence type="predicted"/>
<dbReference type="PANTHER" id="PTHR46266:SF4">
    <property type="entry name" value="TRANSCRIPTION FACTOR TT8"/>
    <property type="match status" value="1"/>
</dbReference>
<dbReference type="SMART" id="SM00353">
    <property type="entry name" value="HLH"/>
    <property type="match status" value="1"/>
</dbReference>
<feature type="compositionally biased region" description="Basic residues" evidence="1">
    <location>
        <begin position="52"/>
        <end position="62"/>
    </location>
</feature>